<reference evidence="2 3" key="1">
    <citation type="journal article" date="2012" name="BMC Genomics">
        <title>Comparative genomics of the white-rot fungi, Phanerochaete carnosa and P. chrysosporium, to elucidate the genetic basis of the distinct wood types they colonize.</title>
        <authorList>
            <person name="Suzuki H."/>
            <person name="MacDonald J."/>
            <person name="Syed K."/>
            <person name="Salamov A."/>
            <person name="Hori C."/>
            <person name="Aerts A."/>
            <person name="Henrissat B."/>
            <person name="Wiebenga A."/>
            <person name="vanKuyk P.A."/>
            <person name="Barry K."/>
            <person name="Lindquist E."/>
            <person name="LaButti K."/>
            <person name="Lapidus A."/>
            <person name="Lucas S."/>
            <person name="Coutinho P."/>
            <person name="Gong Y."/>
            <person name="Samejima M."/>
            <person name="Mahadevan R."/>
            <person name="Abou-Zaid M."/>
            <person name="de Vries R.P."/>
            <person name="Igarashi K."/>
            <person name="Yadav J.S."/>
            <person name="Grigoriev I.V."/>
            <person name="Master E.R."/>
        </authorList>
    </citation>
    <scope>NUCLEOTIDE SEQUENCE [LARGE SCALE GENOMIC DNA]</scope>
    <source>
        <strain evidence="2 3">HHB-10118-sp</strain>
    </source>
</reference>
<evidence type="ECO:0000313" key="2">
    <source>
        <dbReference type="EMBL" id="EKM56620.1"/>
    </source>
</evidence>
<dbReference type="AlphaFoldDB" id="K5WBM3"/>
<gene>
    <name evidence="2" type="ORF">PHACADRAFT_253831</name>
</gene>
<name>K5WBM3_PHACS</name>
<dbReference type="EMBL" id="JH930471">
    <property type="protein sequence ID" value="EKM56620.1"/>
    <property type="molecule type" value="Genomic_DNA"/>
</dbReference>
<dbReference type="KEGG" id="pco:PHACADRAFT_253831"/>
<feature type="transmembrane region" description="Helical" evidence="1">
    <location>
        <begin position="166"/>
        <end position="187"/>
    </location>
</feature>
<dbReference type="GeneID" id="18915891"/>
<keyword evidence="1" id="KW-1133">Transmembrane helix</keyword>
<evidence type="ECO:0000256" key="1">
    <source>
        <dbReference type="SAM" id="Phobius"/>
    </source>
</evidence>
<keyword evidence="1" id="KW-0472">Membrane</keyword>
<sequence length="261" mass="28533">MTIAKFVRFHSVESCEHYSTYRLASLIGAQIIVGIIQALRTFALYGRKKRIGILMIVVAVILAAVAIWCAIGPTPDVSLEIGCTIASPRHTSIRYAVAWEALFIWDSFIFSLTILKTYKERFRYAAVARGNDLLSLIVRDGAIYFAIMACAQCANSLTYYFCPPALIGTLCTFASAISVSMMSRLMLNLRRTAPSGHATTATTPPGYMMTSDFGFVVAAETETETEEELKSMAPSLWGALESGLYDTSSSSRKGKARAVSK</sequence>
<keyword evidence="3" id="KW-1185">Reference proteome</keyword>
<dbReference type="Proteomes" id="UP000008370">
    <property type="component" value="Unassembled WGS sequence"/>
</dbReference>
<dbReference type="InParanoid" id="K5WBM3"/>
<proteinExistence type="predicted"/>
<protein>
    <submittedName>
        <fullName evidence="2">Uncharacterized protein</fullName>
    </submittedName>
</protein>
<feature type="transmembrane region" description="Helical" evidence="1">
    <location>
        <begin position="51"/>
        <end position="73"/>
    </location>
</feature>
<feature type="transmembrane region" description="Helical" evidence="1">
    <location>
        <begin position="93"/>
        <end position="115"/>
    </location>
</feature>
<keyword evidence="1" id="KW-0812">Transmembrane</keyword>
<dbReference type="OrthoDB" id="2686513at2759"/>
<accession>K5WBM3</accession>
<dbReference type="RefSeq" id="XP_007394462.1">
    <property type="nucleotide sequence ID" value="XM_007394400.1"/>
</dbReference>
<evidence type="ECO:0000313" key="3">
    <source>
        <dbReference type="Proteomes" id="UP000008370"/>
    </source>
</evidence>
<feature type="transmembrane region" description="Helical" evidence="1">
    <location>
        <begin position="20"/>
        <end position="39"/>
    </location>
</feature>
<organism evidence="2 3">
    <name type="scientific">Phanerochaete carnosa (strain HHB-10118-sp)</name>
    <name type="common">White-rot fungus</name>
    <name type="synonym">Peniophora carnosa</name>
    <dbReference type="NCBI Taxonomy" id="650164"/>
    <lineage>
        <taxon>Eukaryota</taxon>
        <taxon>Fungi</taxon>
        <taxon>Dikarya</taxon>
        <taxon>Basidiomycota</taxon>
        <taxon>Agaricomycotina</taxon>
        <taxon>Agaricomycetes</taxon>
        <taxon>Polyporales</taxon>
        <taxon>Phanerochaetaceae</taxon>
        <taxon>Phanerochaete</taxon>
    </lineage>
</organism>
<dbReference type="HOGENOM" id="CLU_1086067_0_0_1"/>